<evidence type="ECO:0000313" key="2">
    <source>
        <dbReference type="RefSeq" id="XP_071928064.1"/>
    </source>
</evidence>
<dbReference type="PANTHER" id="PTHR35317:SF29">
    <property type="entry name" value="CCHC-TYPE DOMAIN-CONTAINING PROTEIN"/>
    <property type="match status" value="1"/>
</dbReference>
<keyword evidence="1" id="KW-1185">Reference proteome</keyword>
<name>A0ABM4W8F7_COFAR</name>
<protein>
    <submittedName>
        <fullName evidence="2">Retrovirus-related Pol polyprotein from transposon TNT 1-94</fullName>
    </submittedName>
</protein>
<dbReference type="RefSeq" id="XP_071928064.1">
    <property type="nucleotide sequence ID" value="XM_072071963.1"/>
</dbReference>
<reference evidence="2" key="1">
    <citation type="submission" date="2025-08" db="UniProtKB">
        <authorList>
            <consortium name="RefSeq"/>
        </authorList>
    </citation>
    <scope>IDENTIFICATION</scope>
    <source>
        <tissue evidence="2">Leaves</tissue>
    </source>
</reference>
<dbReference type="PANTHER" id="PTHR35317">
    <property type="entry name" value="OS04G0629600 PROTEIN"/>
    <property type="match status" value="1"/>
</dbReference>
<dbReference type="Proteomes" id="UP001652660">
    <property type="component" value="Chromosome 11e"/>
</dbReference>
<dbReference type="Pfam" id="PF14223">
    <property type="entry name" value="Retrotran_gag_2"/>
    <property type="match status" value="1"/>
</dbReference>
<accession>A0ABM4W8F7</accession>
<dbReference type="GeneID" id="140021197"/>
<sequence length="190" mass="21954">MDDLDSGCMIKLNATNYSIWKARMEDYLYCRDLFEPVLGDKGRPSDMSDEKWANMHRKTVGNIRKWIGQSIFQHFANDTRADILWKKLESMYERKTGLNKTSCLKQITRMKYKDGKDMTEHLNNFQGLINQATTLNLNLDDEVQALLLFSSLPDSWETMVISISNSSPNGVLTMAIAKEAVINEEFKRKE</sequence>
<organism evidence="1 2">
    <name type="scientific">Coffea arabica</name>
    <name type="common">Arabian coffee</name>
    <dbReference type="NCBI Taxonomy" id="13443"/>
    <lineage>
        <taxon>Eukaryota</taxon>
        <taxon>Viridiplantae</taxon>
        <taxon>Streptophyta</taxon>
        <taxon>Embryophyta</taxon>
        <taxon>Tracheophyta</taxon>
        <taxon>Spermatophyta</taxon>
        <taxon>Magnoliopsida</taxon>
        <taxon>eudicotyledons</taxon>
        <taxon>Gunneridae</taxon>
        <taxon>Pentapetalae</taxon>
        <taxon>asterids</taxon>
        <taxon>lamiids</taxon>
        <taxon>Gentianales</taxon>
        <taxon>Rubiaceae</taxon>
        <taxon>Ixoroideae</taxon>
        <taxon>Gardenieae complex</taxon>
        <taxon>Bertiereae - Coffeeae clade</taxon>
        <taxon>Coffeeae</taxon>
        <taxon>Coffea</taxon>
    </lineage>
</organism>
<evidence type="ECO:0000313" key="1">
    <source>
        <dbReference type="Proteomes" id="UP001652660"/>
    </source>
</evidence>
<proteinExistence type="predicted"/>
<gene>
    <name evidence="2" type="primary">LOC140021197</name>
</gene>